<organism evidence="1 2">
    <name type="scientific">Penicillium freii</name>
    <dbReference type="NCBI Taxonomy" id="48697"/>
    <lineage>
        <taxon>Eukaryota</taxon>
        <taxon>Fungi</taxon>
        <taxon>Dikarya</taxon>
        <taxon>Ascomycota</taxon>
        <taxon>Pezizomycotina</taxon>
        <taxon>Eurotiomycetes</taxon>
        <taxon>Eurotiomycetidae</taxon>
        <taxon>Eurotiales</taxon>
        <taxon>Aspergillaceae</taxon>
        <taxon>Penicillium</taxon>
    </lineage>
</organism>
<gene>
    <name evidence="1" type="ORF">ACN42_g2282</name>
</gene>
<sequence>MNASADGKRNQAVCPGIMRQRRTISAYDYPGEPPGQPKPLSHQDCCSTGPRVVHLGVQHYLPNLYGRLNMPSGP</sequence>
<proteinExistence type="predicted"/>
<keyword evidence="2" id="KW-1185">Reference proteome</keyword>
<evidence type="ECO:0000313" key="2">
    <source>
        <dbReference type="Proteomes" id="UP000055045"/>
    </source>
</evidence>
<comment type="caution">
    <text evidence="1">The sequence shown here is derived from an EMBL/GenBank/DDBJ whole genome shotgun (WGS) entry which is preliminary data.</text>
</comment>
<dbReference type="EMBL" id="LLXE01000040">
    <property type="protein sequence ID" value="KUM64776.1"/>
    <property type="molecule type" value="Genomic_DNA"/>
</dbReference>
<name>A0A117NR27_PENFR</name>
<protein>
    <submittedName>
        <fullName evidence="1">Uncharacterized protein</fullName>
    </submittedName>
</protein>
<reference evidence="1 2" key="1">
    <citation type="submission" date="2015-10" db="EMBL/GenBank/DDBJ databases">
        <title>Genome sequencing of Penicillium freii.</title>
        <authorList>
            <person name="Nguyen H.D."/>
            <person name="Visagie C.M."/>
            <person name="Seifert K.A."/>
        </authorList>
    </citation>
    <scope>NUCLEOTIDE SEQUENCE [LARGE SCALE GENOMIC DNA]</scope>
    <source>
        <strain evidence="1 2">DAOM 242723</strain>
    </source>
</reference>
<dbReference type="Proteomes" id="UP000055045">
    <property type="component" value="Unassembled WGS sequence"/>
</dbReference>
<dbReference type="AlphaFoldDB" id="A0A117NR27"/>
<evidence type="ECO:0000313" key="1">
    <source>
        <dbReference type="EMBL" id="KUM64776.1"/>
    </source>
</evidence>
<accession>A0A117NR27</accession>